<dbReference type="GO" id="GO:0045151">
    <property type="term" value="P:acetoin biosynthetic process"/>
    <property type="evidence" value="ECO:0007669"/>
    <property type="project" value="UniProtKB-UniRule"/>
</dbReference>
<evidence type="ECO:0000256" key="8">
    <source>
        <dbReference type="ARBA" id="ARBA00023239"/>
    </source>
</evidence>
<dbReference type="Proteomes" id="UP000032552">
    <property type="component" value="Unassembled WGS sequence"/>
</dbReference>
<dbReference type="AlphaFoldDB" id="A0A0C9Q7N0"/>
<evidence type="ECO:0000256" key="7">
    <source>
        <dbReference type="ARBA" id="ARBA00023061"/>
    </source>
</evidence>
<dbReference type="GeneID" id="57090538"/>
<keyword evidence="6 9" id="KW-0210">Decarboxylase</keyword>
<accession>A0A0C9Q7N0</accession>
<name>A0A0C9Q7N0_LACPA</name>
<dbReference type="GO" id="GO:0047605">
    <property type="term" value="F:acetolactate decarboxylase activity"/>
    <property type="evidence" value="ECO:0007669"/>
    <property type="project" value="UniProtKB-UniRule"/>
</dbReference>
<evidence type="ECO:0000313" key="10">
    <source>
        <dbReference type="EMBL" id="GAN35847.1"/>
    </source>
</evidence>
<dbReference type="EMBL" id="BAYM01000030">
    <property type="protein sequence ID" value="GAN35847.1"/>
    <property type="molecule type" value="Genomic_DNA"/>
</dbReference>
<comment type="pathway">
    <text evidence="2 9">Polyol metabolism; (R,R)-butane-2,3-diol biosynthesis; (R,R)-butane-2,3-diol from pyruvate: step 2/3.</text>
</comment>
<dbReference type="Pfam" id="PF03306">
    <property type="entry name" value="AAL_decarboxy"/>
    <property type="match status" value="1"/>
</dbReference>
<comment type="similarity">
    <text evidence="3 9">Belongs to the alpha-acetolactate decarboxylase family.</text>
</comment>
<evidence type="ECO:0000256" key="6">
    <source>
        <dbReference type="ARBA" id="ARBA00022793"/>
    </source>
</evidence>
<dbReference type="PIRSF" id="PIRSF001332">
    <property type="entry name" value="Acetolac_decarb"/>
    <property type="match status" value="1"/>
</dbReference>
<reference evidence="11" key="1">
    <citation type="submission" date="2014-05" db="EMBL/GenBank/DDBJ databases">
        <title>Whole genome sequencing of Lactobacillus casei NRIC0644.</title>
        <authorList>
            <person name="Atarashi H."/>
            <person name="Yoshida Y."/>
            <person name="Fujimura S."/>
            <person name="Tanaka N."/>
            <person name="Shiwa Y."/>
            <person name="Yoshikawa H."/>
            <person name="Okada S."/>
            <person name="Nakagawa J."/>
        </authorList>
    </citation>
    <scope>NUCLEOTIDE SEQUENCE [LARGE SCALE GENOMIC DNA]</scope>
    <source>
        <strain evidence="11">NRIC0644</strain>
    </source>
</reference>
<evidence type="ECO:0000256" key="5">
    <source>
        <dbReference type="ARBA" id="ARBA00020164"/>
    </source>
</evidence>
<dbReference type="InterPro" id="IPR005128">
    <property type="entry name" value="Acetolactate_a_deCO2ase"/>
</dbReference>
<protein>
    <recommendedName>
        <fullName evidence="5 9">Alpha-acetolactate decarboxylase</fullName>
        <ecNumber evidence="4 9">4.1.1.5</ecNumber>
    </recommendedName>
</protein>
<dbReference type="PANTHER" id="PTHR35524">
    <property type="entry name" value="ALPHA-ACETOLACTATE DECARBOXYLASE"/>
    <property type="match status" value="1"/>
</dbReference>
<evidence type="ECO:0000256" key="2">
    <source>
        <dbReference type="ARBA" id="ARBA00005170"/>
    </source>
</evidence>
<dbReference type="PANTHER" id="PTHR35524:SF1">
    <property type="entry name" value="ALPHA-ACETOLACTATE DECARBOXYLASE"/>
    <property type="match status" value="1"/>
</dbReference>
<dbReference type="Gene3D" id="3.30.1330.80">
    <property type="entry name" value="Hypothetical protein, similar to alpha- acetolactate decarboxylase, domain 2"/>
    <property type="match status" value="2"/>
</dbReference>
<comment type="caution">
    <text evidence="10">The sequence shown here is derived from an EMBL/GenBank/DDBJ whole genome shotgun (WGS) entry which is preliminary data.</text>
</comment>
<comment type="catalytic activity">
    <reaction evidence="1 9">
        <text>(2S)-2-acetolactate + H(+) = (R)-acetoin + CO2</text>
        <dbReference type="Rhea" id="RHEA:21580"/>
        <dbReference type="ChEBI" id="CHEBI:15378"/>
        <dbReference type="ChEBI" id="CHEBI:15686"/>
        <dbReference type="ChEBI" id="CHEBI:16526"/>
        <dbReference type="ChEBI" id="CHEBI:58476"/>
        <dbReference type="EC" id="4.1.1.5"/>
    </reaction>
</comment>
<evidence type="ECO:0000256" key="3">
    <source>
        <dbReference type="ARBA" id="ARBA00007106"/>
    </source>
</evidence>
<dbReference type="UniPathway" id="UPA00626">
    <property type="reaction ID" value="UER00678"/>
</dbReference>
<evidence type="ECO:0000256" key="4">
    <source>
        <dbReference type="ARBA" id="ARBA00013204"/>
    </source>
</evidence>
<evidence type="ECO:0000313" key="11">
    <source>
        <dbReference type="Proteomes" id="UP000032552"/>
    </source>
</evidence>
<dbReference type="EC" id="4.1.1.5" evidence="4 9"/>
<organism evidence="10 11">
    <name type="scientific">Lacticaseibacillus paracasei NRIC 0644</name>
    <dbReference type="NCBI Taxonomy" id="1435038"/>
    <lineage>
        <taxon>Bacteria</taxon>
        <taxon>Bacillati</taxon>
        <taxon>Bacillota</taxon>
        <taxon>Bacilli</taxon>
        <taxon>Lactobacillales</taxon>
        <taxon>Lactobacillaceae</taxon>
        <taxon>Lacticaseibacillus</taxon>
    </lineage>
</organism>
<gene>
    <name evidence="10" type="ORF">LC0644_0436</name>
</gene>
<dbReference type="SUPFAM" id="SSF117856">
    <property type="entry name" value="AF0104/ALDC/Ptd012-like"/>
    <property type="match status" value="1"/>
</dbReference>
<keyword evidence="8 9" id="KW-0456">Lyase</keyword>
<dbReference type="CDD" id="cd17299">
    <property type="entry name" value="acetolactate_decarboxylase"/>
    <property type="match status" value="1"/>
</dbReference>
<dbReference type="RefSeq" id="WP_003566135.1">
    <property type="nucleotide sequence ID" value="NZ_BAYM01000030.1"/>
</dbReference>
<proteinExistence type="inferred from homology"/>
<evidence type="ECO:0000256" key="9">
    <source>
        <dbReference type="PIRNR" id="PIRNR001332"/>
    </source>
</evidence>
<keyword evidence="7 9" id="KW-0005">Acetoin biosynthesis</keyword>
<dbReference type="NCBIfam" id="TIGR01252">
    <property type="entry name" value="acetolac_decarb"/>
    <property type="match status" value="1"/>
</dbReference>
<evidence type="ECO:0000256" key="1">
    <source>
        <dbReference type="ARBA" id="ARBA00001784"/>
    </source>
</evidence>
<sequence length="236" mass="25944">MNTDRLYQHGTLAMLVPGLFAGTQKIEELLQHGNTGIGTLTGLDGELVIIDSKVYQVNAQGAVREVGSEEEVPFANVHYQADKSVGKLQGLDLSGFQKTVLERLQTANLFAAVRVEGRFTQMHTRAVLPQQPPYPTLTETASGQKEFNAENIKGTLIGYYSPDLYAGAVSPGFHLHFLDADHHMGGHILGFELDSGELFLQKFSDFQLHLPTTNDAFLKQKFDTATLVADIRKAEN</sequence>